<accession>A0A2T1LTR1</accession>
<dbReference type="Proteomes" id="UP000239001">
    <property type="component" value="Unassembled WGS sequence"/>
</dbReference>
<comment type="caution">
    <text evidence="1">The sequence shown here is derived from an EMBL/GenBank/DDBJ whole genome shotgun (WGS) entry which is preliminary data.</text>
</comment>
<keyword evidence="2" id="KW-1185">Reference proteome</keyword>
<dbReference type="AlphaFoldDB" id="A0A2T1LTR1"/>
<dbReference type="EMBL" id="PXOH01000026">
    <property type="protein sequence ID" value="PSF34498.1"/>
    <property type="molecule type" value="Genomic_DNA"/>
</dbReference>
<reference evidence="1 2" key="2">
    <citation type="submission" date="2018-03" db="EMBL/GenBank/DDBJ databases">
        <authorList>
            <person name="Keele B.F."/>
        </authorList>
    </citation>
    <scope>NUCLEOTIDE SEQUENCE [LARGE SCALE GENOMIC DNA]</scope>
    <source>
        <strain evidence="1 2">CCALA 016</strain>
    </source>
</reference>
<proteinExistence type="predicted"/>
<dbReference type="OrthoDB" id="9765872at2"/>
<dbReference type="Gene3D" id="3.40.50.1820">
    <property type="entry name" value="alpha/beta hydrolase"/>
    <property type="match status" value="1"/>
</dbReference>
<dbReference type="PANTHER" id="PTHR37946:SF1">
    <property type="entry name" value="SLL1969 PROTEIN"/>
    <property type="match status" value="1"/>
</dbReference>
<sequence>MTMVKNPVLLIHGLYDTVTVFDQLSAYLALGGWSVHSLNLIPNYGSAKLEDLASQMADYITNTFSDEQPIDIIGFSMGGLITRYYLQRLDGTKQVQRYINISAPNRGTTVAYSLPLPGIVQMRPDSEFIKDLNKDCQKKLNQVKCTFIWTPYDLMIIPPSSTLLGMGKEIQIPVILHGWMVKDQRVLKVIKEALLEPIV</sequence>
<evidence type="ECO:0000313" key="2">
    <source>
        <dbReference type="Proteomes" id="UP000239001"/>
    </source>
</evidence>
<evidence type="ECO:0000313" key="1">
    <source>
        <dbReference type="EMBL" id="PSF34498.1"/>
    </source>
</evidence>
<dbReference type="Pfam" id="PF02089">
    <property type="entry name" value="Palm_thioest"/>
    <property type="match status" value="1"/>
</dbReference>
<dbReference type="PANTHER" id="PTHR37946">
    <property type="entry name" value="SLL1969 PROTEIN"/>
    <property type="match status" value="1"/>
</dbReference>
<dbReference type="InterPro" id="IPR029058">
    <property type="entry name" value="AB_hydrolase_fold"/>
</dbReference>
<gene>
    <name evidence="1" type="ORF">C7H19_18900</name>
</gene>
<name>A0A2T1LTR1_9CHRO</name>
<organism evidence="1 2">
    <name type="scientific">Aphanothece hegewaldii CCALA 016</name>
    <dbReference type="NCBI Taxonomy" id="2107694"/>
    <lineage>
        <taxon>Bacteria</taxon>
        <taxon>Bacillati</taxon>
        <taxon>Cyanobacteriota</taxon>
        <taxon>Cyanophyceae</taxon>
        <taxon>Oscillatoriophycideae</taxon>
        <taxon>Chroococcales</taxon>
        <taxon>Aphanothecaceae</taxon>
        <taxon>Aphanothece</taxon>
    </lineage>
</organism>
<dbReference type="SUPFAM" id="SSF53474">
    <property type="entry name" value="alpha/beta-Hydrolases"/>
    <property type="match status" value="1"/>
</dbReference>
<protein>
    <submittedName>
        <fullName evidence="1">Lipase</fullName>
    </submittedName>
</protein>
<reference evidence="1 2" key="1">
    <citation type="submission" date="2018-03" db="EMBL/GenBank/DDBJ databases">
        <title>The ancient ancestry and fast evolution of plastids.</title>
        <authorList>
            <person name="Moore K.R."/>
            <person name="Magnabosco C."/>
            <person name="Momper L."/>
            <person name="Gold D.A."/>
            <person name="Bosak T."/>
            <person name="Fournier G.P."/>
        </authorList>
    </citation>
    <scope>NUCLEOTIDE SEQUENCE [LARGE SCALE GENOMIC DNA]</scope>
    <source>
        <strain evidence="1 2">CCALA 016</strain>
    </source>
</reference>